<evidence type="ECO:0000313" key="2">
    <source>
        <dbReference type="Proteomes" id="UP001165653"/>
    </source>
</evidence>
<name>A0ABT3FZI3_9BACT</name>
<dbReference type="Proteomes" id="UP001165653">
    <property type="component" value="Unassembled WGS sequence"/>
</dbReference>
<reference evidence="1" key="1">
    <citation type="submission" date="2022-10" db="EMBL/GenBank/DDBJ databases">
        <title>Luteolibacter sp. GHJ8, whole genome shotgun sequencing project.</title>
        <authorList>
            <person name="Zhao G."/>
            <person name="Shen L."/>
        </authorList>
    </citation>
    <scope>NUCLEOTIDE SEQUENCE</scope>
    <source>
        <strain evidence="1">GHJ8</strain>
    </source>
</reference>
<keyword evidence="2" id="KW-1185">Reference proteome</keyword>
<proteinExistence type="predicted"/>
<gene>
    <name evidence="1" type="ORF">OJ996_05360</name>
</gene>
<protein>
    <submittedName>
        <fullName evidence="1">Uncharacterized protein</fullName>
    </submittedName>
</protein>
<accession>A0ABT3FZI3</accession>
<dbReference type="EMBL" id="JAPDDR010000002">
    <property type="protein sequence ID" value="MCW1912987.1"/>
    <property type="molecule type" value="Genomic_DNA"/>
</dbReference>
<sequence length="95" mass="10704">MKHHFAALEALLDSINPIDQVESLKAFAAIDAVTRVLEESFEIPPYPAEKLRKFRGEALHAIVPGELTRHLPSSHYIAEARFALRQANEELVKDD</sequence>
<organism evidence="1 2">
    <name type="scientific">Luteolibacter rhizosphaerae</name>
    <dbReference type="NCBI Taxonomy" id="2989719"/>
    <lineage>
        <taxon>Bacteria</taxon>
        <taxon>Pseudomonadati</taxon>
        <taxon>Verrucomicrobiota</taxon>
        <taxon>Verrucomicrobiia</taxon>
        <taxon>Verrucomicrobiales</taxon>
        <taxon>Verrucomicrobiaceae</taxon>
        <taxon>Luteolibacter</taxon>
    </lineage>
</organism>
<comment type="caution">
    <text evidence="1">The sequence shown here is derived from an EMBL/GenBank/DDBJ whole genome shotgun (WGS) entry which is preliminary data.</text>
</comment>
<evidence type="ECO:0000313" key="1">
    <source>
        <dbReference type="EMBL" id="MCW1912987.1"/>
    </source>
</evidence>